<evidence type="ECO:0000256" key="7">
    <source>
        <dbReference type="ARBA" id="ARBA00022801"/>
    </source>
</evidence>
<protein>
    <submittedName>
        <fullName evidence="17">Aspartic acid protease</fullName>
    </submittedName>
    <submittedName>
        <fullName evidence="18 21">Aspartic proteinase oryzasin-1</fullName>
    </submittedName>
</protein>
<dbReference type="SUPFAM" id="SSF47862">
    <property type="entry name" value="Saposin"/>
    <property type="match status" value="1"/>
</dbReference>
<dbReference type="GO" id="GO:0006629">
    <property type="term" value="P:lipid metabolic process"/>
    <property type="evidence" value="ECO:0007669"/>
    <property type="project" value="InterPro"/>
</dbReference>
<dbReference type="OrthoDB" id="771136at2759"/>
<dbReference type="Proteomes" id="UP000515123">
    <property type="component" value="Linkage group 16"/>
</dbReference>
<dbReference type="InterPro" id="IPR021109">
    <property type="entry name" value="Peptidase_aspartic_dom_sf"/>
</dbReference>
<dbReference type="PROSITE" id="PS50015">
    <property type="entry name" value="SAP_B"/>
    <property type="match status" value="2"/>
</dbReference>
<evidence type="ECO:0000256" key="14">
    <source>
        <dbReference type="SAM" id="SignalP"/>
    </source>
</evidence>
<dbReference type="PROSITE" id="PS51767">
    <property type="entry name" value="PEPTIDASE_A1"/>
    <property type="match status" value="1"/>
</dbReference>
<organism evidence="17">
    <name type="scientific">Ananas comosus</name>
    <name type="common">Pineapple</name>
    <name type="synonym">Ananas ananas</name>
    <dbReference type="NCBI Taxonomy" id="4615"/>
    <lineage>
        <taxon>Eukaryota</taxon>
        <taxon>Viridiplantae</taxon>
        <taxon>Streptophyta</taxon>
        <taxon>Embryophyta</taxon>
        <taxon>Tracheophyta</taxon>
        <taxon>Spermatophyta</taxon>
        <taxon>Magnoliopsida</taxon>
        <taxon>Liliopsida</taxon>
        <taxon>Poales</taxon>
        <taxon>Bromeliaceae</taxon>
        <taxon>Bromelioideae</taxon>
        <taxon>Ananas</taxon>
    </lineage>
</organism>
<feature type="domain" description="Saposin B-type" evidence="15">
    <location>
        <begin position="320"/>
        <end position="360"/>
    </location>
</feature>
<keyword evidence="5 14" id="KW-0732">Signal</keyword>
<dbReference type="Pfam" id="PF00026">
    <property type="entry name" value="Asp"/>
    <property type="match status" value="1"/>
</dbReference>
<dbReference type="PRINTS" id="PR00792">
    <property type="entry name" value="PEPSIN"/>
</dbReference>
<keyword evidence="6 13" id="KW-0064">Aspartyl protease</keyword>
<dbReference type="GO" id="GO:0004190">
    <property type="term" value="F:aspartic-type endopeptidase activity"/>
    <property type="evidence" value="ECO:0007669"/>
    <property type="project" value="UniProtKB-KW"/>
</dbReference>
<keyword evidence="8" id="KW-0865">Zymogen</keyword>
<dbReference type="Pfam" id="PF03489">
    <property type="entry name" value="SapB_2"/>
    <property type="match status" value="1"/>
</dbReference>
<evidence type="ECO:0000256" key="13">
    <source>
        <dbReference type="RuleBase" id="RU000454"/>
    </source>
</evidence>
<reference evidence="17" key="2">
    <citation type="journal article" date="2013" name="J. Plant Physiol.">
        <title>A novel aspartic acid protease gene from pineapple fruit (Ananas comosus): cloning, characterization and relation to postharvest chilling stress resistance.</title>
        <authorList>
            <person name="Raimbault A.K."/>
            <person name="Zuily-Fodil Y."/>
            <person name="Soler A."/>
            <person name="Cruz de Carvalho M.H."/>
        </authorList>
    </citation>
    <scope>NUCLEOTIDE SEQUENCE</scope>
    <source>
        <tissue evidence="17">Mature fruit</tissue>
    </source>
</reference>
<comment type="subcellular location">
    <subcellularLocation>
        <location evidence="1">Vacuole</location>
    </subcellularLocation>
</comment>
<sequence>MGTRGGALAVAILLSVLLHQSILLASADGLVRIGLKKRPIDENNRIAARLVEKEEGPLLAARRYGLRGAPLKEGEETDIIALKNYMNAQYFGEIGIGTPPQKFTVIFDTGSSNLWVPSSKCYFSIACLFHTKYKSGRSSSYHKNGKSASIHYGTGAISGFFSTDHVKVGDLVVKTQDFIEATKEPSVTFVVAKFDGILGLGFQEISVGNAVPVWYNMVDQGLIKEPVFSFWFNRNANDGEGGEIVFGGADPNHYKGNHTYVPVTQKGYWQFEMGDVLVGGQSTGFCNGGCAAIADSGTSLLAGPTTIIAEINQKIGASGVVSQECKAVVAEYGQQILQMLLAEVQPGKICSSIGLCTFDGKQGVSAGIESVVNKDTRRSAAGLSDAMCNVCEMAVVWMQNQISQNQTQELIFNYLNQLCEKLPSPMGESSVDCSSVASMPDISFTIGGKKFSLKPEQYILQVGEGYAAQCISGFTALDVPPPRGPLWILGDVFMGAYHTVFDYGNMRVGFADAA</sequence>
<dbReference type="InterPro" id="IPR001969">
    <property type="entry name" value="Aspartic_peptidase_AS"/>
</dbReference>
<evidence type="ECO:0000256" key="11">
    <source>
        <dbReference type="ARBA" id="ARBA00055997"/>
    </source>
</evidence>
<dbReference type="Gene3D" id="2.40.70.10">
    <property type="entry name" value="Acid Proteases"/>
    <property type="match status" value="2"/>
</dbReference>
<keyword evidence="3" id="KW-0926">Vacuole</keyword>
<evidence type="ECO:0000256" key="4">
    <source>
        <dbReference type="ARBA" id="ARBA00022670"/>
    </source>
</evidence>
<dbReference type="SUPFAM" id="SSF50630">
    <property type="entry name" value="Acid proteases"/>
    <property type="match status" value="1"/>
</dbReference>
<dbReference type="Pfam" id="PF05184">
    <property type="entry name" value="SapB_1"/>
    <property type="match status" value="1"/>
</dbReference>
<proteinExistence type="evidence at transcript level"/>
<evidence type="ECO:0000313" key="17">
    <source>
        <dbReference type="EMBL" id="AFH58568.1"/>
    </source>
</evidence>
<dbReference type="InterPro" id="IPR001461">
    <property type="entry name" value="Aspartic_peptidase_A1"/>
</dbReference>
<evidence type="ECO:0000259" key="15">
    <source>
        <dbReference type="PROSITE" id="PS50015"/>
    </source>
</evidence>
<evidence type="ECO:0000313" key="20">
    <source>
        <dbReference type="Proteomes" id="UP000515123"/>
    </source>
</evidence>
<feature type="domain" description="Saposin B-type" evidence="15">
    <location>
        <begin position="384"/>
        <end position="425"/>
    </location>
</feature>
<dbReference type="Gene3D" id="1.10.225.10">
    <property type="entry name" value="Saposin-like"/>
    <property type="match status" value="1"/>
</dbReference>
<dbReference type="FunFam" id="2.40.70.10:FF:000115">
    <property type="entry name" value="Lysosomal aspartic protease"/>
    <property type="match status" value="1"/>
</dbReference>
<evidence type="ECO:0000256" key="9">
    <source>
        <dbReference type="ARBA" id="ARBA00023157"/>
    </source>
</evidence>
<evidence type="ECO:0000256" key="5">
    <source>
        <dbReference type="ARBA" id="ARBA00022729"/>
    </source>
</evidence>
<dbReference type="InterPro" id="IPR033869">
    <property type="entry name" value="Phytepsin"/>
</dbReference>
<dbReference type="BRENDA" id="3.4.23.40">
    <property type="organism ID" value="333"/>
</dbReference>
<dbReference type="PANTHER" id="PTHR47966">
    <property type="entry name" value="BETA-SITE APP-CLEAVING ENZYME, ISOFORM A-RELATED"/>
    <property type="match status" value="1"/>
</dbReference>
<dbReference type="RefSeq" id="XP_020105831.1">
    <property type="nucleotide sequence ID" value="XM_020250242.1"/>
</dbReference>
<feature type="domain" description="Peptidase A1" evidence="16">
    <location>
        <begin position="90"/>
        <end position="511"/>
    </location>
</feature>
<evidence type="ECO:0000256" key="12">
    <source>
        <dbReference type="PIRSR" id="PIRSR601461-2"/>
    </source>
</evidence>
<name>K7P8F2_ANACO</name>
<evidence type="ECO:0000256" key="3">
    <source>
        <dbReference type="ARBA" id="ARBA00022554"/>
    </source>
</evidence>
<dbReference type="InterPro" id="IPR008138">
    <property type="entry name" value="SapB_2"/>
</dbReference>
<dbReference type="FunFam" id="1.10.225.10:FF:000001">
    <property type="entry name" value="Aspartic proteinase A1"/>
    <property type="match status" value="1"/>
</dbReference>
<evidence type="ECO:0000256" key="8">
    <source>
        <dbReference type="ARBA" id="ARBA00023145"/>
    </source>
</evidence>
<keyword evidence="10" id="KW-0325">Glycoprotein</keyword>
<dbReference type="AlphaFoldDB" id="K7P8F2"/>
<keyword evidence="20" id="KW-1185">Reference proteome</keyword>
<comment type="similarity">
    <text evidence="2 13">Belongs to the peptidase A1 family.</text>
</comment>
<reference evidence="21" key="4">
    <citation type="submission" date="2025-04" db="UniProtKB">
        <authorList>
            <consortium name="RefSeq"/>
        </authorList>
    </citation>
    <scope>IDENTIFICATION</scope>
    <source>
        <tissue evidence="21">Leaf</tissue>
    </source>
</reference>
<evidence type="ECO:0000256" key="6">
    <source>
        <dbReference type="ARBA" id="ARBA00022750"/>
    </source>
</evidence>
<dbReference type="EMBL" id="LSRQ01004365">
    <property type="protein sequence ID" value="OAY69580.1"/>
    <property type="molecule type" value="Genomic_DNA"/>
</dbReference>
<keyword evidence="9 12" id="KW-1015">Disulfide bond</keyword>
<feature type="chain" id="PRO_5009340459" evidence="14">
    <location>
        <begin position="28"/>
        <end position="514"/>
    </location>
</feature>
<dbReference type="EMBL" id="JN858110">
    <property type="protein sequence ID" value="AFH58568.1"/>
    <property type="molecule type" value="mRNA"/>
</dbReference>
<evidence type="ECO:0000256" key="2">
    <source>
        <dbReference type="ARBA" id="ARBA00007447"/>
    </source>
</evidence>
<gene>
    <name evidence="17" type="primary">AP1</name>
    <name evidence="21" type="synonym">LOC109722268</name>
    <name evidence="18" type="ORF">ACMD2_12883</name>
</gene>
<accession>K7P8F2</accession>
<evidence type="ECO:0000313" key="18">
    <source>
        <dbReference type="EMBL" id="OAY69580.1"/>
    </source>
</evidence>
<dbReference type="InterPro" id="IPR033121">
    <property type="entry name" value="PEPTIDASE_A1"/>
</dbReference>
<feature type="signal peptide" evidence="14">
    <location>
        <begin position="1"/>
        <end position="27"/>
    </location>
</feature>
<dbReference type="InterPro" id="IPR007856">
    <property type="entry name" value="SapB_1"/>
</dbReference>
<dbReference type="FunFam" id="2.40.70.10:FF:000002">
    <property type="entry name" value="Vacuolar aspartic proteinase"/>
    <property type="match status" value="1"/>
</dbReference>
<dbReference type="InterPro" id="IPR008139">
    <property type="entry name" value="SaposinB_dom"/>
</dbReference>
<dbReference type="PROSITE" id="PS00141">
    <property type="entry name" value="ASP_PROTEASE"/>
    <property type="match status" value="2"/>
</dbReference>
<comment type="function">
    <text evidence="11">Involved in the breakdown of propeptides of storage proteins in protein-storage vacuoles.</text>
</comment>
<dbReference type="Gramene" id="Aco006202.1.mrna1">
    <property type="protein sequence ID" value="Aco006202.1.mrna1"/>
    <property type="gene ID" value="Aco006202.1.path1"/>
</dbReference>
<dbReference type="GeneID" id="109722268"/>
<evidence type="ECO:0000256" key="1">
    <source>
        <dbReference type="ARBA" id="ARBA00004116"/>
    </source>
</evidence>
<dbReference type="CDD" id="cd06098">
    <property type="entry name" value="phytepsin"/>
    <property type="match status" value="1"/>
</dbReference>
<keyword evidence="4 13" id="KW-0645">Protease</keyword>
<evidence type="ECO:0000256" key="10">
    <source>
        <dbReference type="ARBA" id="ARBA00023180"/>
    </source>
</evidence>
<dbReference type="GO" id="GO:0005773">
    <property type="term" value="C:vacuole"/>
    <property type="evidence" value="ECO:0007669"/>
    <property type="project" value="UniProtKB-SubCell"/>
</dbReference>
<evidence type="ECO:0000313" key="19">
    <source>
        <dbReference type="Proteomes" id="UP000092600"/>
    </source>
</evidence>
<dbReference type="GO" id="GO:0006508">
    <property type="term" value="P:proteolysis"/>
    <property type="evidence" value="ECO:0007669"/>
    <property type="project" value="UniProtKB-KW"/>
</dbReference>
<evidence type="ECO:0000259" key="16">
    <source>
        <dbReference type="PROSITE" id="PS51767"/>
    </source>
</evidence>
<reference evidence="18 19" key="3">
    <citation type="journal article" date="2016" name="DNA Res.">
        <title>The draft genome of MD-2 pineapple using hybrid error correction of long reads.</title>
        <authorList>
            <person name="Redwan R.M."/>
            <person name="Saidin A."/>
            <person name="Kumar S.V."/>
        </authorList>
    </citation>
    <scope>NUCLEOTIDE SEQUENCE [LARGE SCALE GENOMIC DNA]</scope>
    <source>
        <strain evidence="19">cv. MD2</strain>
        <tissue evidence="18">Leaf</tissue>
    </source>
</reference>
<dbReference type="InterPro" id="IPR011001">
    <property type="entry name" value="Saposin-like"/>
</dbReference>
<reference evidence="17" key="1">
    <citation type="submission" date="2011-10" db="EMBL/GenBank/DDBJ databases">
        <authorList>
            <person name="Raimbault A.-K."/>
            <person name="Zuily-Fodil Y."/>
            <person name="Cruz de Carvalho M.H."/>
        </authorList>
    </citation>
    <scope>NUCLEOTIDE SEQUENCE</scope>
    <source>
        <tissue evidence="17">Mature fruit</tissue>
    </source>
</reference>
<keyword evidence="7 13" id="KW-0378">Hydrolase</keyword>
<feature type="disulfide bond" evidence="12">
    <location>
        <begin position="121"/>
        <end position="127"/>
    </location>
</feature>
<evidence type="ECO:0000313" key="21">
    <source>
        <dbReference type="RefSeq" id="XP_020105831.1"/>
    </source>
</evidence>
<dbReference type="SMR" id="K7P8F2"/>
<dbReference type="PANTHER" id="PTHR47966:SF76">
    <property type="entry name" value="ASPARTIC PROTEINASE A1"/>
    <property type="match status" value="1"/>
</dbReference>
<dbReference type="Proteomes" id="UP000092600">
    <property type="component" value="Unassembled WGS sequence"/>
</dbReference>